<dbReference type="EMBL" id="JAAGNZ010000001">
    <property type="protein sequence ID" value="NEU68070.1"/>
    <property type="molecule type" value="Genomic_DNA"/>
</dbReference>
<dbReference type="InterPro" id="IPR017853">
    <property type="entry name" value="GH"/>
</dbReference>
<organism evidence="2 3">
    <name type="scientific">Spirosoma agri</name>
    <dbReference type="NCBI Taxonomy" id="1987381"/>
    <lineage>
        <taxon>Bacteria</taxon>
        <taxon>Pseudomonadati</taxon>
        <taxon>Bacteroidota</taxon>
        <taxon>Cytophagia</taxon>
        <taxon>Cytophagales</taxon>
        <taxon>Cytophagaceae</taxon>
        <taxon>Spirosoma</taxon>
    </lineage>
</organism>
<name>A0A6M0IIH1_9BACT</name>
<dbReference type="Gene3D" id="3.20.20.80">
    <property type="entry name" value="Glycosidases"/>
    <property type="match status" value="1"/>
</dbReference>
<feature type="signal peptide" evidence="1">
    <location>
        <begin position="1"/>
        <end position="19"/>
    </location>
</feature>
<keyword evidence="1" id="KW-0732">Signal</keyword>
<evidence type="ECO:0008006" key="4">
    <source>
        <dbReference type="Google" id="ProtNLM"/>
    </source>
</evidence>
<dbReference type="SUPFAM" id="SSF51445">
    <property type="entry name" value="(Trans)glycosidases"/>
    <property type="match status" value="1"/>
</dbReference>
<evidence type="ECO:0000256" key="1">
    <source>
        <dbReference type="SAM" id="SignalP"/>
    </source>
</evidence>
<accession>A0A6M0IIH1</accession>
<dbReference type="AlphaFoldDB" id="A0A6M0IIH1"/>
<evidence type="ECO:0000313" key="3">
    <source>
        <dbReference type="Proteomes" id="UP000477386"/>
    </source>
</evidence>
<comment type="caution">
    <text evidence="2">The sequence shown here is derived from an EMBL/GenBank/DDBJ whole genome shotgun (WGS) entry which is preliminary data.</text>
</comment>
<reference evidence="2 3" key="1">
    <citation type="submission" date="2020-02" db="EMBL/GenBank/DDBJ databases">
        <title>Draft genome sequence of two Spirosoma agri KCTC 52727 and Spirosoma terrae KCTC 52035.</title>
        <authorList>
            <person name="Rojas J."/>
            <person name="Ambika Manirajan B."/>
            <person name="Ratering S."/>
            <person name="Suarez C."/>
            <person name="Schnell S."/>
        </authorList>
    </citation>
    <scope>NUCLEOTIDE SEQUENCE [LARGE SCALE GENOMIC DNA]</scope>
    <source>
        <strain evidence="2 3">KCTC 52727</strain>
    </source>
</reference>
<dbReference type="PANTHER" id="PTHR36183">
    <property type="entry name" value="BETA-GLUCURONIDASE"/>
    <property type="match status" value="1"/>
</dbReference>
<dbReference type="Gene3D" id="2.60.40.1180">
    <property type="entry name" value="Golgi alpha-mannosidase II"/>
    <property type="match status" value="1"/>
</dbReference>
<dbReference type="RefSeq" id="WP_164039369.1">
    <property type="nucleotide sequence ID" value="NZ_JAAGNZ010000001.1"/>
</dbReference>
<evidence type="ECO:0000313" key="2">
    <source>
        <dbReference type="EMBL" id="NEU68070.1"/>
    </source>
</evidence>
<gene>
    <name evidence="2" type="ORF">GK091_14355</name>
</gene>
<dbReference type="PANTHER" id="PTHR36183:SF2">
    <property type="entry name" value="BETA-GLUCURONIDASE C-TERMINAL DOMAIN-CONTAINING PROTEIN"/>
    <property type="match status" value="1"/>
</dbReference>
<dbReference type="InterPro" id="IPR013780">
    <property type="entry name" value="Glyco_hydro_b"/>
</dbReference>
<proteinExistence type="predicted"/>
<keyword evidence="3" id="KW-1185">Reference proteome</keyword>
<dbReference type="InterPro" id="IPR052974">
    <property type="entry name" value="GH79_Enzymes"/>
</dbReference>
<dbReference type="Proteomes" id="UP000477386">
    <property type="component" value="Unassembled WGS sequence"/>
</dbReference>
<sequence length="578" mass="61596">MKFIVSCFALSVLWLQGMAQSITVSVKVDAATVGYRVNDDFVGFSLEQKTLTTDGGGGSTLGNFYVASATALTRFRNILTNISPSSIIRVGGNTSDQMSWTASARGSSTDVNKLFTSDIDKLFGFLPTVGNGWKSIYTINFAKDSANYAGNAVVEAASEASYVYSTYGGLVKSISIGNEPMAYVVNNYRNPYNPTLYVANYLPVFDAIKSANSAIPVSGGDIGRRTEYNTWNGGYLQKMNNVPSTSPFRPIDSFNIHAYPFRADELTGTPEQSIDALLSSLSPNSTFQTHLSYLAMLAASYSAPLRLSETNTIAGGTVATVSNSFATAIWALDYLYTLANYKAEGANFHSGGNSASYAPIYRVSTANGVYAIGAIYYGLLAFTDGARNQRMLTVTPPNSATNPRASYYATTSDDGKTVKITIINKDFTNGINAGVSVPGININTASYQVLRPQTNMYDVATATYYANAQVATDGSFTKGTAVPLAVTNATGFSVPVAPMTAVVVTLTTDAPPLYTVKTGSWTDASIWSQNRLPTALDVVVLKHTVSIPASAVVQARRVVYNAANQLQQGRGAQLKLGL</sequence>
<feature type="chain" id="PRO_5026868644" description="Beta-glucuronidase C-terminal domain-containing protein" evidence="1">
    <location>
        <begin position="20"/>
        <end position="578"/>
    </location>
</feature>
<protein>
    <recommendedName>
        <fullName evidence="4">Beta-glucuronidase C-terminal domain-containing protein</fullName>
    </recommendedName>
</protein>